<dbReference type="AlphaFoldDB" id="B0T1D2"/>
<dbReference type="KEGG" id="cak:Caul_1559"/>
<evidence type="ECO:0000313" key="1">
    <source>
        <dbReference type="EMBL" id="ABZ70689.1"/>
    </source>
</evidence>
<dbReference type="InterPro" id="IPR013784">
    <property type="entry name" value="Carb-bd-like_fold"/>
</dbReference>
<protein>
    <recommendedName>
        <fullName evidence="2">Carboxypeptidase regulatory-like domain-containing protein</fullName>
    </recommendedName>
</protein>
<organism evidence="1">
    <name type="scientific">Caulobacter sp. (strain K31)</name>
    <dbReference type="NCBI Taxonomy" id="366602"/>
    <lineage>
        <taxon>Bacteria</taxon>
        <taxon>Pseudomonadati</taxon>
        <taxon>Pseudomonadota</taxon>
        <taxon>Alphaproteobacteria</taxon>
        <taxon>Caulobacterales</taxon>
        <taxon>Caulobacteraceae</taxon>
        <taxon>Caulobacter</taxon>
    </lineage>
</organism>
<dbReference type="OrthoDB" id="7185404at2"/>
<dbReference type="HOGENOM" id="CLU_1228113_0_0_5"/>
<sequence length="225" mass="23970">MPEGLEDTTRELVDWAQHVLPGRAVAARSLGDRECKDGVDIRLIGLAPRPAPRTVAPPLALTLDYLLTVRAADPLVEQTGVAELLLAAMEHEDAEVAADRDTLRLCLDLGLPPAPGFVLRATMSRRRLPARETPLVRFPLQVAAGEFGVLQGSVLGPGDTPVAGAVVRAEGLDRTAQTDAFGRFRLHGPVGEGAVVRLNARARGVEIDGEAEAGRPVILRLPLEI</sequence>
<dbReference type="SUPFAM" id="SSF49452">
    <property type="entry name" value="Starch-binding domain-like"/>
    <property type="match status" value="1"/>
</dbReference>
<reference evidence="1" key="1">
    <citation type="submission" date="2008-01" db="EMBL/GenBank/DDBJ databases">
        <title>Complete sequence of chromosome of Caulobacter sp. K31.</title>
        <authorList>
            <consortium name="US DOE Joint Genome Institute"/>
            <person name="Copeland A."/>
            <person name="Lucas S."/>
            <person name="Lapidus A."/>
            <person name="Barry K."/>
            <person name="Glavina del Rio T."/>
            <person name="Dalin E."/>
            <person name="Tice H."/>
            <person name="Pitluck S."/>
            <person name="Bruce D."/>
            <person name="Goodwin L."/>
            <person name="Thompson L.S."/>
            <person name="Brettin T."/>
            <person name="Detter J.C."/>
            <person name="Han C."/>
            <person name="Schmutz J."/>
            <person name="Larimer F."/>
            <person name="Land M."/>
            <person name="Hauser L."/>
            <person name="Kyrpides N."/>
            <person name="Kim E."/>
            <person name="Stephens C."/>
            <person name="Richardson P."/>
        </authorList>
    </citation>
    <scope>NUCLEOTIDE SEQUENCE [LARGE SCALE GENOMIC DNA]</scope>
    <source>
        <strain evidence="1">K31</strain>
    </source>
</reference>
<dbReference type="eggNOG" id="ENOG5033DN8">
    <property type="taxonomic scope" value="Bacteria"/>
</dbReference>
<dbReference type="GO" id="GO:0030246">
    <property type="term" value="F:carbohydrate binding"/>
    <property type="evidence" value="ECO:0007669"/>
    <property type="project" value="InterPro"/>
</dbReference>
<evidence type="ECO:0008006" key="2">
    <source>
        <dbReference type="Google" id="ProtNLM"/>
    </source>
</evidence>
<dbReference type="STRING" id="366602.Caul_1559"/>
<gene>
    <name evidence="1" type="ordered locus">Caul_1559</name>
</gene>
<dbReference type="EMBL" id="CP000927">
    <property type="protein sequence ID" value="ABZ70689.1"/>
    <property type="molecule type" value="Genomic_DNA"/>
</dbReference>
<proteinExistence type="predicted"/>
<name>B0T1D2_CAUSK</name>
<accession>B0T1D2</accession>